<dbReference type="InterPro" id="IPR007653">
    <property type="entry name" value="SPC3"/>
</dbReference>
<dbReference type="PANTHER" id="PTHR12804:SF0">
    <property type="entry name" value="SIGNAL PEPTIDASE COMPLEX SUBUNIT 3"/>
    <property type="match status" value="1"/>
</dbReference>
<dbReference type="GO" id="GO:0006465">
    <property type="term" value="P:signal peptide processing"/>
    <property type="evidence" value="ECO:0007669"/>
    <property type="project" value="InterPro"/>
</dbReference>
<keyword evidence="4" id="KW-0256">Endoplasmic reticulum</keyword>
<keyword evidence="7 9" id="KW-0472">Membrane</keyword>
<dbReference type="Pfam" id="PF04573">
    <property type="entry name" value="SPC22"/>
    <property type="match status" value="1"/>
</dbReference>
<proteinExistence type="inferred from homology"/>
<evidence type="ECO:0000313" key="11">
    <source>
        <dbReference type="Proteomes" id="UP000038009"/>
    </source>
</evidence>
<keyword evidence="6 9" id="KW-1133">Transmembrane helix</keyword>
<evidence type="ECO:0000256" key="8">
    <source>
        <dbReference type="ARBA" id="ARBA00029556"/>
    </source>
</evidence>
<evidence type="ECO:0000256" key="7">
    <source>
        <dbReference type="ARBA" id="ARBA00023136"/>
    </source>
</evidence>
<dbReference type="GO" id="GO:0045047">
    <property type="term" value="P:protein targeting to ER"/>
    <property type="evidence" value="ECO:0007669"/>
    <property type="project" value="TreeGrafter"/>
</dbReference>
<dbReference type="EMBL" id="LJSK01000052">
    <property type="protein sequence ID" value="KPI88387.1"/>
    <property type="molecule type" value="Genomic_DNA"/>
</dbReference>
<dbReference type="VEuPathDB" id="TriTrypDB:Lsey_0052_0100"/>
<organism evidence="10 11">
    <name type="scientific">Leptomonas seymouri</name>
    <dbReference type="NCBI Taxonomy" id="5684"/>
    <lineage>
        <taxon>Eukaryota</taxon>
        <taxon>Discoba</taxon>
        <taxon>Euglenozoa</taxon>
        <taxon>Kinetoplastea</taxon>
        <taxon>Metakinetoplastina</taxon>
        <taxon>Trypanosomatida</taxon>
        <taxon>Trypanosomatidae</taxon>
        <taxon>Leishmaniinae</taxon>
        <taxon>Leptomonas</taxon>
    </lineage>
</organism>
<comment type="caution">
    <text evidence="10">The sequence shown here is derived from an EMBL/GenBank/DDBJ whole genome shotgun (WGS) entry which is preliminary data.</text>
</comment>
<feature type="transmembrane region" description="Helical" evidence="9">
    <location>
        <begin position="12"/>
        <end position="32"/>
    </location>
</feature>
<evidence type="ECO:0000256" key="9">
    <source>
        <dbReference type="SAM" id="Phobius"/>
    </source>
</evidence>
<evidence type="ECO:0000256" key="5">
    <source>
        <dbReference type="ARBA" id="ARBA00022968"/>
    </source>
</evidence>
<evidence type="ECO:0000256" key="4">
    <source>
        <dbReference type="ARBA" id="ARBA00022824"/>
    </source>
</evidence>
<evidence type="ECO:0000256" key="6">
    <source>
        <dbReference type="ARBA" id="ARBA00022989"/>
    </source>
</evidence>
<protein>
    <recommendedName>
        <fullName evidence="8">Signal peptidase complex subunit 3</fullName>
    </recommendedName>
</protein>
<reference evidence="10 11" key="1">
    <citation type="journal article" date="2015" name="PLoS Pathog.">
        <title>Leptomonas seymouri: Adaptations to the Dixenous Life Cycle Analyzed by Genome Sequencing, Transcriptome Profiling and Co-infection with Leishmania donovani.</title>
        <authorList>
            <person name="Kraeva N."/>
            <person name="Butenko A."/>
            <person name="Hlavacova J."/>
            <person name="Kostygov A."/>
            <person name="Myskova J."/>
            <person name="Grybchuk D."/>
            <person name="Lestinova T."/>
            <person name="Votypka J."/>
            <person name="Volf P."/>
            <person name="Opperdoes F."/>
            <person name="Flegontov P."/>
            <person name="Lukes J."/>
            <person name="Yurchenko V."/>
        </authorList>
    </citation>
    <scope>NUCLEOTIDE SEQUENCE [LARGE SCALE GENOMIC DNA]</scope>
    <source>
        <strain evidence="10 11">ATCC 30220</strain>
    </source>
</reference>
<evidence type="ECO:0000313" key="10">
    <source>
        <dbReference type="EMBL" id="KPI88387.1"/>
    </source>
</evidence>
<keyword evidence="11" id="KW-1185">Reference proteome</keyword>
<evidence type="ECO:0000256" key="1">
    <source>
        <dbReference type="ARBA" id="ARBA00004648"/>
    </source>
</evidence>
<dbReference type="GO" id="GO:0005787">
    <property type="term" value="C:signal peptidase complex"/>
    <property type="evidence" value="ECO:0007669"/>
    <property type="project" value="InterPro"/>
</dbReference>
<comment type="similarity">
    <text evidence="2">Belongs to the SPCS3 family.</text>
</comment>
<dbReference type="Proteomes" id="UP000038009">
    <property type="component" value="Unassembled WGS sequence"/>
</dbReference>
<name>A0A0N0P7I7_LEPSE</name>
<dbReference type="OrthoDB" id="10261524at2759"/>
<gene>
    <name evidence="10" type="ORF">ABL78_2506</name>
</gene>
<evidence type="ECO:0000256" key="2">
    <source>
        <dbReference type="ARBA" id="ARBA00009289"/>
    </source>
</evidence>
<evidence type="ECO:0000256" key="3">
    <source>
        <dbReference type="ARBA" id="ARBA00022692"/>
    </source>
</evidence>
<sequence>MNSKRRRLCDIVASSLSVFLFALLLVAISSILRDLLLHPRPIVHDVRVSSTSPLYVVESLCLLSTHHPDAALYYLPSNSSANGVRLPSNIEVIDLSDREGDSEEDRKMKNAQRSRLLPGMSHGKRTTNRIMLYLSGYIDFSHLWDWNTKAIYISFVARFQSPSTTQNEVTFLDAIMRPAAPPVSIARLAALRRREWEAKRELDLAIKSGAASATASVESLLSDAERQQLADYEKTLVNEEHDHPSLFIDHIERILFLNNSFKYPINAFDDISLPGRVVEVVLRYQVMSFSGWAPLREDVLGHQVTVQVPKTAIPLAFEKIFL</sequence>
<comment type="subcellular location">
    <subcellularLocation>
        <location evidence="1">Endoplasmic reticulum membrane</location>
        <topology evidence="1">Single-pass type II membrane protein</topology>
    </subcellularLocation>
</comment>
<accession>A0A0N0P7I7</accession>
<dbReference type="OMA" id="YSGWAPV"/>
<dbReference type="AlphaFoldDB" id="A0A0N0P7I7"/>
<keyword evidence="5" id="KW-0735">Signal-anchor</keyword>
<dbReference type="PANTHER" id="PTHR12804">
    <property type="entry name" value="MICROSOMAL SIGNAL PEPTIDASE 23 KD SUBUNIT SPC22/23"/>
    <property type="match status" value="1"/>
</dbReference>
<keyword evidence="3 9" id="KW-0812">Transmembrane</keyword>